<name>A0ABW5LMG8_9FLAO</name>
<dbReference type="PANTHER" id="PTHR33866">
    <property type="entry name" value="S-ADENOSYLMETHIONINE DECARBOXYLASE PROENZYME"/>
    <property type="match status" value="1"/>
</dbReference>
<protein>
    <submittedName>
        <fullName evidence="10">S-adenosylmethionine decarboxylase</fullName>
        <ecNumber evidence="10">4.1.1.50</ecNumber>
    </submittedName>
</protein>
<gene>
    <name evidence="10" type="ORF">ACFSRZ_01590</name>
</gene>
<dbReference type="EC" id="4.1.1.50" evidence="10"/>
<evidence type="ECO:0000256" key="8">
    <source>
        <dbReference type="ARBA" id="ARBA00023270"/>
    </source>
</evidence>
<dbReference type="Pfam" id="PF02675">
    <property type="entry name" value="AdoMet_dc"/>
    <property type="match status" value="1"/>
</dbReference>
<comment type="caution">
    <text evidence="10">The sequence shown here is derived from an EMBL/GenBank/DDBJ whole genome shotgun (WGS) entry which is preliminary data.</text>
</comment>
<dbReference type="Gene3D" id="3.60.90.10">
    <property type="entry name" value="S-adenosylmethionine decarboxylase"/>
    <property type="match status" value="1"/>
</dbReference>
<dbReference type="InterPro" id="IPR016067">
    <property type="entry name" value="S-AdoMet_deCO2ase_core"/>
</dbReference>
<accession>A0ABW5LMG8</accession>
<evidence type="ECO:0000256" key="5">
    <source>
        <dbReference type="ARBA" id="ARBA00023115"/>
    </source>
</evidence>
<evidence type="ECO:0000256" key="7">
    <source>
        <dbReference type="ARBA" id="ARBA00023239"/>
    </source>
</evidence>
<keyword evidence="6" id="KW-0865">Zymogen</keyword>
<evidence type="ECO:0000313" key="11">
    <source>
        <dbReference type="Proteomes" id="UP001597508"/>
    </source>
</evidence>
<evidence type="ECO:0000256" key="4">
    <source>
        <dbReference type="ARBA" id="ARBA00023066"/>
    </source>
</evidence>
<proteinExistence type="predicted"/>
<dbReference type="EMBL" id="JBHULH010000001">
    <property type="protein sequence ID" value="MFD2566043.1"/>
    <property type="molecule type" value="Genomic_DNA"/>
</dbReference>
<organism evidence="10 11">
    <name type="scientific">Pseudotenacibaculum haliotis</name>
    <dbReference type="NCBI Taxonomy" id="1862138"/>
    <lineage>
        <taxon>Bacteria</taxon>
        <taxon>Pseudomonadati</taxon>
        <taxon>Bacteroidota</taxon>
        <taxon>Flavobacteriia</taxon>
        <taxon>Flavobacteriales</taxon>
        <taxon>Flavobacteriaceae</taxon>
        <taxon>Pseudotenacibaculum</taxon>
    </lineage>
</organism>
<evidence type="ECO:0000256" key="3">
    <source>
        <dbReference type="ARBA" id="ARBA00022813"/>
    </source>
</evidence>
<keyword evidence="7 10" id="KW-0456">Lyase</keyword>
<keyword evidence="5" id="KW-0620">Polyamine biosynthesis</keyword>
<evidence type="ECO:0000256" key="2">
    <source>
        <dbReference type="ARBA" id="ARBA00022793"/>
    </source>
</evidence>
<keyword evidence="2" id="KW-0210">Decarboxylase</keyword>
<evidence type="ECO:0000313" key="10">
    <source>
        <dbReference type="EMBL" id="MFD2566043.1"/>
    </source>
</evidence>
<evidence type="ECO:0000256" key="9">
    <source>
        <dbReference type="ARBA" id="ARBA00023317"/>
    </source>
</evidence>
<keyword evidence="11" id="KW-1185">Reference proteome</keyword>
<dbReference type="PANTHER" id="PTHR33866:SF2">
    <property type="entry name" value="S-ADENOSYLMETHIONINE DECARBOXYLASE PROENZYME"/>
    <property type="match status" value="1"/>
</dbReference>
<keyword evidence="8" id="KW-0704">Schiff base</keyword>
<dbReference type="SUPFAM" id="SSF56276">
    <property type="entry name" value="S-adenosylmethionine decarboxylase"/>
    <property type="match status" value="1"/>
</dbReference>
<evidence type="ECO:0000256" key="1">
    <source>
        <dbReference type="ARBA" id="ARBA00001928"/>
    </source>
</evidence>
<dbReference type="GO" id="GO:0004014">
    <property type="term" value="F:adenosylmethionine decarboxylase activity"/>
    <property type="evidence" value="ECO:0007669"/>
    <property type="project" value="UniProtKB-EC"/>
</dbReference>
<reference evidence="11" key="1">
    <citation type="journal article" date="2019" name="Int. J. Syst. Evol. Microbiol.">
        <title>The Global Catalogue of Microorganisms (GCM) 10K type strain sequencing project: providing services to taxonomists for standard genome sequencing and annotation.</title>
        <authorList>
            <consortium name="The Broad Institute Genomics Platform"/>
            <consortium name="The Broad Institute Genome Sequencing Center for Infectious Disease"/>
            <person name="Wu L."/>
            <person name="Ma J."/>
        </authorList>
    </citation>
    <scope>NUCLEOTIDE SEQUENCE [LARGE SCALE GENOMIC DNA]</scope>
    <source>
        <strain evidence="11">KCTC 52127</strain>
    </source>
</reference>
<dbReference type="InterPro" id="IPR003826">
    <property type="entry name" value="AdoMetDC_fam_prok"/>
</dbReference>
<dbReference type="Proteomes" id="UP001597508">
    <property type="component" value="Unassembled WGS sequence"/>
</dbReference>
<keyword evidence="3" id="KW-0068">Autocatalytic cleavage</keyword>
<keyword evidence="9" id="KW-0670">Pyruvate</keyword>
<evidence type="ECO:0000256" key="6">
    <source>
        <dbReference type="ARBA" id="ARBA00023145"/>
    </source>
</evidence>
<keyword evidence="4" id="KW-0745">Spermidine biosynthesis</keyword>
<sequence length="103" mass="11980">MEKKLNYTEVQPQMFHYETWVDTANENILKDLLEKIIISSGFTVVSFSEHYFPVKGYTCIWLLAESHVALHTFPEKETSFVQVSSCNSEKLELFKQAPFLNTL</sequence>
<comment type="cofactor">
    <cofactor evidence="1">
        <name>pyruvate</name>
        <dbReference type="ChEBI" id="CHEBI:15361"/>
    </cofactor>
</comment>
<dbReference type="RefSeq" id="WP_379664765.1">
    <property type="nucleotide sequence ID" value="NZ_JBHULH010000001.1"/>
</dbReference>